<organism evidence="2 3">
    <name type="scientific">Colletotrichum lupini</name>
    <dbReference type="NCBI Taxonomy" id="145971"/>
    <lineage>
        <taxon>Eukaryota</taxon>
        <taxon>Fungi</taxon>
        <taxon>Dikarya</taxon>
        <taxon>Ascomycota</taxon>
        <taxon>Pezizomycotina</taxon>
        <taxon>Sordariomycetes</taxon>
        <taxon>Hypocreomycetidae</taxon>
        <taxon>Glomerellales</taxon>
        <taxon>Glomerellaceae</taxon>
        <taxon>Colletotrichum</taxon>
        <taxon>Colletotrichum acutatum species complex</taxon>
    </lineage>
</organism>
<evidence type="ECO:0000313" key="2">
    <source>
        <dbReference type="EMBL" id="UQC75466.1"/>
    </source>
</evidence>
<gene>
    <name evidence="2" type="ORF">CLUP02_02120</name>
</gene>
<dbReference type="GeneID" id="73336164"/>
<dbReference type="Proteomes" id="UP000830671">
    <property type="component" value="Chromosome 1"/>
</dbReference>
<reference evidence="2" key="1">
    <citation type="journal article" date="2021" name="Mol. Plant Microbe Interact.">
        <title>Complete Genome Sequence of the Plant-Pathogenic Fungus Colletotrichum lupini.</title>
        <authorList>
            <person name="Baroncelli R."/>
            <person name="Pensec F."/>
            <person name="Da Lio D."/>
            <person name="Boufleur T."/>
            <person name="Vicente I."/>
            <person name="Sarrocco S."/>
            <person name="Picot A."/>
            <person name="Baraldi E."/>
            <person name="Sukno S."/>
            <person name="Thon M."/>
            <person name="Le Floch G."/>
        </authorList>
    </citation>
    <scope>NUCLEOTIDE SEQUENCE</scope>
    <source>
        <strain evidence="2">IMI 504893</strain>
    </source>
</reference>
<feature type="region of interest" description="Disordered" evidence="1">
    <location>
        <begin position="106"/>
        <end position="130"/>
    </location>
</feature>
<proteinExistence type="predicted"/>
<keyword evidence="3" id="KW-1185">Reference proteome</keyword>
<name>A0A9Q8SDN3_9PEZI</name>
<feature type="compositionally biased region" description="Polar residues" evidence="1">
    <location>
        <begin position="106"/>
        <end position="121"/>
    </location>
</feature>
<sequence>MGTVIAHREKMKSQMLTSPSLMFPMARIRDIRKRSYKRNPGETALFEDVANQNRGVSRSTPPSTGKEQLSIRHLPAILGSDWSSWLRLDNPPAILATFFTHLGRTTSNSQSQANERTTKNQVRPGGKRANESARSYRLLGGLVIHAPAETESTHPMQAGMGTTTLYIHNHTQLPAFSYL</sequence>
<accession>A0A9Q8SDN3</accession>
<evidence type="ECO:0000313" key="3">
    <source>
        <dbReference type="Proteomes" id="UP000830671"/>
    </source>
</evidence>
<dbReference type="AlphaFoldDB" id="A0A9Q8SDN3"/>
<protein>
    <submittedName>
        <fullName evidence="2">Uncharacterized protein</fullName>
    </submittedName>
</protein>
<dbReference type="RefSeq" id="XP_049137111.1">
    <property type="nucleotide sequence ID" value="XM_049281154.1"/>
</dbReference>
<evidence type="ECO:0000256" key="1">
    <source>
        <dbReference type="SAM" id="MobiDB-lite"/>
    </source>
</evidence>
<dbReference type="EMBL" id="CP019471">
    <property type="protein sequence ID" value="UQC75466.1"/>
    <property type="molecule type" value="Genomic_DNA"/>
</dbReference>
<dbReference type="KEGG" id="clup:CLUP02_02120"/>